<gene>
    <name evidence="2" type="ORF">HUT08_02680</name>
</gene>
<dbReference type="GO" id="GO:0003700">
    <property type="term" value="F:DNA-binding transcription factor activity"/>
    <property type="evidence" value="ECO:0007669"/>
    <property type="project" value="TreeGrafter"/>
</dbReference>
<accession>A0A7H8N2G7</accession>
<sequence length="152" mass="16291">MLTRNGLLEAVPEDRRDALAALSHEVTYEAGARIFNEGGPANRFWVIRIGNVALDVHVPGRRSPVVQSLGPGSLLGWSWLIPPHKWHLGATAQTAVQADEYDAAQVRALCADDPVIGQAVALYVAGIVGGRLRGSRQRLLDLYGPYGSGADL</sequence>
<dbReference type="AlphaFoldDB" id="A0A7H8N2G7"/>
<dbReference type="InterPro" id="IPR050397">
    <property type="entry name" value="Env_Response_Regulators"/>
</dbReference>
<evidence type="ECO:0000313" key="3">
    <source>
        <dbReference type="Proteomes" id="UP000509303"/>
    </source>
</evidence>
<evidence type="ECO:0000313" key="2">
    <source>
        <dbReference type="EMBL" id="QKW48635.1"/>
    </source>
</evidence>
<dbReference type="CDD" id="cd00038">
    <property type="entry name" value="CAP_ED"/>
    <property type="match status" value="1"/>
</dbReference>
<dbReference type="InterPro" id="IPR000595">
    <property type="entry name" value="cNMP-bd_dom"/>
</dbReference>
<protein>
    <submittedName>
        <fullName evidence="2">Cyclic nucleotide-binding domain-containing protein</fullName>
    </submittedName>
</protein>
<reference evidence="2 3" key="1">
    <citation type="submission" date="2020-06" db="EMBL/GenBank/DDBJ databases">
        <title>Genome mining for natural products.</title>
        <authorList>
            <person name="Zhang B."/>
            <person name="Shi J."/>
            <person name="Ge H."/>
        </authorList>
    </citation>
    <scope>NUCLEOTIDE SEQUENCE [LARGE SCALE GENOMIC DNA]</scope>
    <source>
        <strain evidence="2 3">NA00687</strain>
    </source>
</reference>
<dbReference type="InterPro" id="IPR014710">
    <property type="entry name" value="RmlC-like_jellyroll"/>
</dbReference>
<dbReference type="GO" id="GO:0005829">
    <property type="term" value="C:cytosol"/>
    <property type="evidence" value="ECO:0007669"/>
    <property type="project" value="TreeGrafter"/>
</dbReference>
<keyword evidence="3" id="KW-1185">Reference proteome</keyword>
<organism evidence="2 3">
    <name type="scientific">Streptomyces buecherae</name>
    <dbReference type="NCBI Taxonomy" id="2763006"/>
    <lineage>
        <taxon>Bacteria</taxon>
        <taxon>Bacillati</taxon>
        <taxon>Actinomycetota</taxon>
        <taxon>Actinomycetes</taxon>
        <taxon>Kitasatosporales</taxon>
        <taxon>Streptomycetaceae</taxon>
        <taxon>Streptomyces</taxon>
    </lineage>
</organism>
<dbReference type="InterPro" id="IPR018490">
    <property type="entry name" value="cNMP-bd_dom_sf"/>
</dbReference>
<name>A0A7H8N2G7_9ACTN</name>
<dbReference type="Pfam" id="PF00027">
    <property type="entry name" value="cNMP_binding"/>
    <property type="match status" value="1"/>
</dbReference>
<dbReference type="PANTHER" id="PTHR24567">
    <property type="entry name" value="CRP FAMILY TRANSCRIPTIONAL REGULATORY PROTEIN"/>
    <property type="match status" value="1"/>
</dbReference>
<dbReference type="PROSITE" id="PS50042">
    <property type="entry name" value="CNMP_BINDING_3"/>
    <property type="match status" value="1"/>
</dbReference>
<dbReference type="Gene3D" id="2.60.120.10">
    <property type="entry name" value="Jelly Rolls"/>
    <property type="match status" value="1"/>
</dbReference>
<dbReference type="EMBL" id="CP054929">
    <property type="protein sequence ID" value="QKW48635.1"/>
    <property type="molecule type" value="Genomic_DNA"/>
</dbReference>
<proteinExistence type="predicted"/>
<feature type="domain" description="Cyclic nucleotide-binding" evidence="1">
    <location>
        <begin position="7"/>
        <end position="76"/>
    </location>
</feature>
<evidence type="ECO:0000259" key="1">
    <source>
        <dbReference type="PROSITE" id="PS50042"/>
    </source>
</evidence>
<dbReference type="SMART" id="SM00100">
    <property type="entry name" value="cNMP"/>
    <property type="match status" value="1"/>
</dbReference>
<dbReference type="Proteomes" id="UP000509303">
    <property type="component" value="Chromosome"/>
</dbReference>
<dbReference type="PANTHER" id="PTHR24567:SF74">
    <property type="entry name" value="HTH-TYPE TRANSCRIPTIONAL REGULATOR ARCR"/>
    <property type="match status" value="1"/>
</dbReference>
<dbReference type="SUPFAM" id="SSF51206">
    <property type="entry name" value="cAMP-binding domain-like"/>
    <property type="match status" value="1"/>
</dbReference>
<dbReference type="RefSeq" id="WP_176160368.1">
    <property type="nucleotide sequence ID" value="NZ_CP054929.1"/>
</dbReference>